<accession>A0A368Y097</accession>
<dbReference type="EMBL" id="QPJI01000002">
    <property type="protein sequence ID" value="RCW73622.1"/>
    <property type="molecule type" value="Genomic_DNA"/>
</dbReference>
<dbReference type="PANTHER" id="PTHR37827:SF1">
    <property type="entry name" value="HNH DOMAIN-CONTAINING PROTEIN"/>
    <property type="match status" value="1"/>
</dbReference>
<dbReference type="PANTHER" id="PTHR37827">
    <property type="entry name" value="TUDOR DOMAIN-CONTAINING PROTEIN"/>
    <property type="match status" value="1"/>
</dbReference>
<sequence length="124" mass="14867">MDGEPVGSIADWLNYLSTMLKLPPQPDHCELCERPVAKLTRHHLIPRHLHRKKRFQKLFSREELITRTLWVCRPCHNAIHRACSEYELGLNYNSREKLLELEEVRVFVEWIREKPAWFVPKKGR</sequence>
<dbReference type="AlphaFoldDB" id="A0A368Y097"/>
<evidence type="ECO:0000313" key="1">
    <source>
        <dbReference type="EMBL" id="RCW73622.1"/>
    </source>
</evidence>
<evidence type="ECO:0000313" key="2">
    <source>
        <dbReference type="Proteomes" id="UP000253647"/>
    </source>
</evidence>
<dbReference type="Proteomes" id="UP000253647">
    <property type="component" value="Unassembled WGS sequence"/>
</dbReference>
<gene>
    <name evidence="1" type="ORF">DET61_102342</name>
</gene>
<comment type="caution">
    <text evidence="1">The sequence shown here is derived from an EMBL/GenBank/DDBJ whole genome shotgun (WGS) entry which is preliminary data.</text>
</comment>
<organism evidence="1 2">
    <name type="scientific">Marinobacter nauticus</name>
    <name type="common">Marinobacter hydrocarbonoclasticus</name>
    <name type="synonym">Marinobacter aquaeolei</name>
    <dbReference type="NCBI Taxonomy" id="2743"/>
    <lineage>
        <taxon>Bacteria</taxon>
        <taxon>Pseudomonadati</taxon>
        <taxon>Pseudomonadota</taxon>
        <taxon>Gammaproteobacteria</taxon>
        <taxon>Pseudomonadales</taxon>
        <taxon>Marinobacteraceae</taxon>
        <taxon>Marinobacter</taxon>
    </lineage>
</organism>
<protein>
    <recommendedName>
        <fullName evidence="3">HNH endonuclease</fullName>
    </recommendedName>
</protein>
<reference evidence="1 2" key="1">
    <citation type="submission" date="2018-07" db="EMBL/GenBank/DDBJ databases">
        <title>Freshwater and sediment microbial communities from various areas in North America, analyzing microbe dynamics in response to fracking.</title>
        <authorList>
            <person name="Lamendella R."/>
        </authorList>
    </citation>
    <scope>NUCLEOTIDE SEQUENCE [LARGE SCALE GENOMIC DNA]</scope>
    <source>
        <strain evidence="1 2">105B</strain>
    </source>
</reference>
<name>A0A368Y097_MARNT</name>
<proteinExistence type="predicted"/>
<evidence type="ECO:0008006" key="3">
    <source>
        <dbReference type="Google" id="ProtNLM"/>
    </source>
</evidence>